<dbReference type="GO" id="GO:0003755">
    <property type="term" value="F:peptidyl-prolyl cis-trans isomerase activity"/>
    <property type="evidence" value="ECO:0007669"/>
    <property type="project" value="UniProtKB-UniRule"/>
</dbReference>
<reference evidence="9" key="1">
    <citation type="submission" date="2022-10" db="EMBL/GenBank/DDBJ databases">
        <authorList>
            <person name="Yu W.X."/>
        </authorList>
    </citation>
    <scope>NUCLEOTIDE SEQUENCE</scope>
    <source>
        <strain evidence="9">AAT</strain>
    </source>
</reference>
<dbReference type="EMBL" id="JAPDPJ010000022">
    <property type="protein sequence ID" value="MCW3787020.1"/>
    <property type="molecule type" value="Genomic_DNA"/>
</dbReference>
<accession>A0AAE3SF24</accession>
<keyword evidence="10" id="KW-1185">Reference proteome</keyword>
<keyword evidence="5 6" id="KW-0413">Isomerase</keyword>
<evidence type="ECO:0000256" key="7">
    <source>
        <dbReference type="RuleBase" id="RU003915"/>
    </source>
</evidence>
<dbReference type="SUPFAM" id="SSF54534">
    <property type="entry name" value="FKBP-like"/>
    <property type="match status" value="1"/>
</dbReference>
<dbReference type="NCBIfam" id="NF008602">
    <property type="entry name" value="PRK11570.1"/>
    <property type="match status" value="1"/>
</dbReference>
<sequence>MEKLSYALGMSIAANLQQSGVAEIDVDAFARGLKHHIEGTTTEINQQEAGKIINDFFAAVQNKQYEANMKAGQDFLAENAKKEGIVTLESGLQYEILNEGNGAKPNAADNVKCHYHGTLIDGTVFDSSVERGEPATFPVNGVIPGWVIALQLMNVGSKWRLFIPSDLAYAEHGAGQQIPPHTTLIFEVELLDIV</sequence>
<dbReference type="FunFam" id="3.10.50.40:FF:000045">
    <property type="entry name" value="Peptidyl-prolyl cis-trans isomerase"/>
    <property type="match status" value="1"/>
</dbReference>
<keyword evidence="3" id="KW-0732">Signal</keyword>
<evidence type="ECO:0000256" key="5">
    <source>
        <dbReference type="ARBA" id="ARBA00023235"/>
    </source>
</evidence>
<dbReference type="InterPro" id="IPR000774">
    <property type="entry name" value="PPIase_FKBP_N"/>
</dbReference>
<evidence type="ECO:0000256" key="4">
    <source>
        <dbReference type="ARBA" id="ARBA00023110"/>
    </source>
</evidence>
<dbReference type="InterPro" id="IPR046357">
    <property type="entry name" value="PPIase_dom_sf"/>
</dbReference>
<evidence type="ECO:0000259" key="8">
    <source>
        <dbReference type="PROSITE" id="PS50059"/>
    </source>
</evidence>
<dbReference type="PROSITE" id="PS50059">
    <property type="entry name" value="FKBP_PPIASE"/>
    <property type="match status" value="1"/>
</dbReference>
<comment type="caution">
    <text evidence="9">The sequence shown here is derived from an EMBL/GenBank/DDBJ whole genome shotgun (WGS) entry which is preliminary data.</text>
</comment>
<dbReference type="InterPro" id="IPR036944">
    <property type="entry name" value="PPIase_FKBP_N_sf"/>
</dbReference>
<evidence type="ECO:0000256" key="2">
    <source>
        <dbReference type="ARBA" id="ARBA00006577"/>
    </source>
</evidence>
<evidence type="ECO:0000313" key="10">
    <source>
        <dbReference type="Proteomes" id="UP001209229"/>
    </source>
</evidence>
<name>A0AAE3SF24_9BACT</name>
<dbReference type="EC" id="5.2.1.8" evidence="7"/>
<dbReference type="Gene3D" id="1.10.287.460">
    <property type="entry name" value="Peptidyl-prolyl cis-trans isomerase, FKBP-type, N-terminal domain"/>
    <property type="match status" value="1"/>
</dbReference>
<dbReference type="InterPro" id="IPR001179">
    <property type="entry name" value="PPIase_FKBP_dom"/>
</dbReference>
<gene>
    <name evidence="9" type="ORF">OM075_11105</name>
</gene>
<dbReference type="PANTHER" id="PTHR43811:SF23">
    <property type="entry name" value="FKBP-TYPE 22 KDA PEPTIDYL-PROLYL CIS-TRANS ISOMERASE"/>
    <property type="match status" value="1"/>
</dbReference>
<evidence type="ECO:0000256" key="3">
    <source>
        <dbReference type="ARBA" id="ARBA00022729"/>
    </source>
</evidence>
<dbReference type="Gene3D" id="3.10.50.40">
    <property type="match status" value="1"/>
</dbReference>
<dbReference type="AlphaFoldDB" id="A0AAE3SF24"/>
<comment type="catalytic activity">
    <reaction evidence="1 6 7">
        <text>[protein]-peptidylproline (omega=180) = [protein]-peptidylproline (omega=0)</text>
        <dbReference type="Rhea" id="RHEA:16237"/>
        <dbReference type="Rhea" id="RHEA-COMP:10747"/>
        <dbReference type="Rhea" id="RHEA-COMP:10748"/>
        <dbReference type="ChEBI" id="CHEBI:83833"/>
        <dbReference type="ChEBI" id="CHEBI:83834"/>
        <dbReference type="EC" id="5.2.1.8"/>
    </reaction>
</comment>
<evidence type="ECO:0000313" key="9">
    <source>
        <dbReference type="EMBL" id="MCW3787020.1"/>
    </source>
</evidence>
<protein>
    <recommendedName>
        <fullName evidence="7">Peptidyl-prolyl cis-trans isomerase</fullName>
        <ecNumber evidence="7">5.2.1.8</ecNumber>
    </recommendedName>
</protein>
<organism evidence="9 10">
    <name type="scientific">Plebeiibacterium sediminum</name>
    <dbReference type="NCBI Taxonomy" id="2992112"/>
    <lineage>
        <taxon>Bacteria</taxon>
        <taxon>Pseudomonadati</taxon>
        <taxon>Bacteroidota</taxon>
        <taxon>Bacteroidia</taxon>
        <taxon>Marinilabiliales</taxon>
        <taxon>Marinilabiliaceae</taxon>
        <taxon>Plebeiibacterium</taxon>
    </lineage>
</organism>
<dbReference type="PANTHER" id="PTHR43811">
    <property type="entry name" value="FKBP-TYPE PEPTIDYL-PROLYL CIS-TRANS ISOMERASE FKPA"/>
    <property type="match status" value="1"/>
</dbReference>
<evidence type="ECO:0000256" key="6">
    <source>
        <dbReference type="PROSITE-ProRule" id="PRU00277"/>
    </source>
</evidence>
<feature type="domain" description="PPIase FKBP-type" evidence="8">
    <location>
        <begin position="108"/>
        <end position="194"/>
    </location>
</feature>
<dbReference type="RefSeq" id="WP_301190585.1">
    <property type="nucleotide sequence ID" value="NZ_JAPDPJ010000022.1"/>
</dbReference>
<dbReference type="Pfam" id="PF01346">
    <property type="entry name" value="FKBP_N"/>
    <property type="match status" value="1"/>
</dbReference>
<evidence type="ECO:0000256" key="1">
    <source>
        <dbReference type="ARBA" id="ARBA00000971"/>
    </source>
</evidence>
<dbReference type="Pfam" id="PF00254">
    <property type="entry name" value="FKBP_C"/>
    <property type="match status" value="1"/>
</dbReference>
<proteinExistence type="inferred from homology"/>
<keyword evidence="4 6" id="KW-0697">Rotamase</keyword>
<comment type="similarity">
    <text evidence="2 7">Belongs to the FKBP-type PPIase family.</text>
</comment>
<dbReference type="GO" id="GO:0006457">
    <property type="term" value="P:protein folding"/>
    <property type="evidence" value="ECO:0007669"/>
    <property type="project" value="InterPro"/>
</dbReference>
<dbReference type="Proteomes" id="UP001209229">
    <property type="component" value="Unassembled WGS sequence"/>
</dbReference>